<feature type="compositionally biased region" description="Basic residues" evidence="1">
    <location>
        <begin position="134"/>
        <end position="161"/>
    </location>
</feature>
<dbReference type="AlphaFoldDB" id="A0A6C0D5X5"/>
<evidence type="ECO:0000256" key="1">
    <source>
        <dbReference type="SAM" id="MobiDB-lite"/>
    </source>
</evidence>
<reference evidence="2" key="1">
    <citation type="journal article" date="2020" name="Nature">
        <title>Giant virus diversity and host interactions through global metagenomics.</title>
        <authorList>
            <person name="Schulz F."/>
            <person name="Roux S."/>
            <person name="Paez-Espino D."/>
            <person name="Jungbluth S."/>
            <person name="Walsh D.A."/>
            <person name="Denef V.J."/>
            <person name="McMahon K.D."/>
            <person name="Konstantinidis K.T."/>
            <person name="Eloe-Fadrosh E.A."/>
            <person name="Kyrpides N.C."/>
            <person name="Woyke T."/>
        </authorList>
    </citation>
    <scope>NUCLEOTIDE SEQUENCE</scope>
    <source>
        <strain evidence="2">GVMAG-M-3300023174-111</strain>
    </source>
</reference>
<protein>
    <submittedName>
        <fullName evidence="2">Uncharacterized protein</fullName>
    </submittedName>
</protein>
<name>A0A6C0D5X5_9ZZZZ</name>
<feature type="region of interest" description="Disordered" evidence="1">
    <location>
        <begin position="126"/>
        <end position="161"/>
    </location>
</feature>
<proteinExistence type="predicted"/>
<organism evidence="2">
    <name type="scientific">viral metagenome</name>
    <dbReference type="NCBI Taxonomy" id="1070528"/>
    <lineage>
        <taxon>unclassified sequences</taxon>
        <taxon>metagenomes</taxon>
        <taxon>organismal metagenomes</taxon>
    </lineage>
</organism>
<accession>A0A6C0D5X5</accession>
<dbReference type="EMBL" id="MN739531">
    <property type="protein sequence ID" value="QHT11105.1"/>
    <property type="molecule type" value="Genomic_DNA"/>
</dbReference>
<sequence length="161" mass="18534">MKGTKDKYIYPSKDIIFVGVIYIMSSKSRKSKHVQWNSNISKDCDKSNGKMKHDFLEYGRKLLTNNCCNDESCDVLSGQLQNAQYSCNDIFGHKHSRADSKGNLPDTLCEELKNRKIVISTKAANYKKSMSKTGGKHGRRSIRKHTRRISKKHNRRSYSKK</sequence>
<evidence type="ECO:0000313" key="2">
    <source>
        <dbReference type="EMBL" id="QHT11105.1"/>
    </source>
</evidence>